<dbReference type="EMBL" id="JAUDFV010000167">
    <property type="protein sequence ID" value="KAL2711979.1"/>
    <property type="molecule type" value="Genomic_DNA"/>
</dbReference>
<name>A0ABD1ZUD6_VESSQ</name>
<sequence>MLRLIFIKTEYKKHQLCFAMRARVLYEFFHISLNIYDINYILFHNQNVWYRINFGLITYYSYNATKSNM</sequence>
<organism evidence="1 2">
    <name type="scientific">Vespula squamosa</name>
    <name type="common">Southern yellow jacket</name>
    <name type="synonym">Wasp</name>
    <dbReference type="NCBI Taxonomy" id="30214"/>
    <lineage>
        <taxon>Eukaryota</taxon>
        <taxon>Metazoa</taxon>
        <taxon>Ecdysozoa</taxon>
        <taxon>Arthropoda</taxon>
        <taxon>Hexapoda</taxon>
        <taxon>Insecta</taxon>
        <taxon>Pterygota</taxon>
        <taxon>Neoptera</taxon>
        <taxon>Endopterygota</taxon>
        <taxon>Hymenoptera</taxon>
        <taxon>Apocrita</taxon>
        <taxon>Aculeata</taxon>
        <taxon>Vespoidea</taxon>
        <taxon>Vespidae</taxon>
        <taxon>Vespinae</taxon>
        <taxon>Vespula</taxon>
    </lineage>
</organism>
<comment type="caution">
    <text evidence="1">The sequence shown here is derived from an EMBL/GenBank/DDBJ whole genome shotgun (WGS) entry which is preliminary data.</text>
</comment>
<reference evidence="1 2" key="1">
    <citation type="journal article" date="2024" name="Ann. Entomol. Soc. Am.">
        <title>Genomic analyses of the southern and eastern yellowjacket wasps (Hymenoptera: Vespidae) reveal evolutionary signatures of social life.</title>
        <authorList>
            <person name="Catto M.A."/>
            <person name="Caine P.B."/>
            <person name="Orr S.E."/>
            <person name="Hunt B.G."/>
            <person name="Goodisman M.A.D."/>
        </authorList>
    </citation>
    <scope>NUCLEOTIDE SEQUENCE [LARGE SCALE GENOMIC DNA]</scope>
    <source>
        <strain evidence="1">233</strain>
        <tissue evidence="1">Head and thorax</tissue>
    </source>
</reference>
<evidence type="ECO:0000313" key="1">
    <source>
        <dbReference type="EMBL" id="KAL2711979.1"/>
    </source>
</evidence>
<protein>
    <submittedName>
        <fullName evidence="1">Uncharacterized protein</fullName>
    </submittedName>
</protein>
<dbReference type="AlphaFoldDB" id="A0ABD1ZUD6"/>
<evidence type="ECO:0000313" key="2">
    <source>
        <dbReference type="Proteomes" id="UP001607302"/>
    </source>
</evidence>
<dbReference type="Proteomes" id="UP001607302">
    <property type="component" value="Unassembled WGS sequence"/>
</dbReference>
<keyword evidence="2" id="KW-1185">Reference proteome</keyword>
<gene>
    <name evidence="1" type="ORF">V1478_018214</name>
</gene>
<proteinExistence type="predicted"/>
<accession>A0ABD1ZUD6</accession>